<sequence>MPDPESDSPHYLSWEHGVSGLPFNVNDSEEMLLYGLLAEGAASESNSCYSIKAEEEVEESSTSSSASVASGEKRQKAYRGVRRRPWGKFAAEIRDSTRNGVRVWLGTFDNAEAAALAYDQAAFAMRGCAAVLNFPVQRVKESLQEMKCGVEEGCSPVMALKKKHSMRKKRSKSSKHFDFEKGRSHDLNTTSSSVVVLEDLGKRFQPRVNETTTAFQVDAQSKMELRE</sequence>
<feature type="domain" description="AP2/ERF" evidence="8">
    <location>
        <begin position="77"/>
        <end position="135"/>
    </location>
</feature>
<proteinExistence type="predicted"/>
<keyword evidence="4" id="KW-0238">DNA-binding</keyword>
<dbReference type="GO" id="GO:0003700">
    <property type="term" value="F:DNA-binding transcription factor activity"/>
    <property type="evidence" value="ECO:0007669"/>
    <property type="project" value="InterPro"/>
</dbReference>
<dbReference type="PANTHER" id="PTHR31190:SF469">
    <property type="entry name" value="ETHYLENE-RESPONSIVE TRANSCRIPTION FACTOR 1B-LIKE"/>
    <property type="match status" value="1"/>
</dbReference>
<dbReference type="EMBL" id="PNBA02000001">
    <property type="protein sequence ID" value="KAG6437878.1"/>
    <property type="molecule type" value="Genomic_DNA"/>
</dbReference>
<dbReference type="InterPro" id="IPR044808">
    <property type="entry name" value="ERF_plant"/>
</dbReference>
<reference evidence="9" key="2">
    <citation type="submission" date="2020-08" db="EMBL/GenBank/DDBJ databases">
        <title>Plant Genome Project.</title>
        <authorList>
            <person name="Zhang R.-G."/>
        </authorList>
    </citation>
    <scope>NUCLEOTIDE SEQUENCE</scope>
    <source>
        <strain evidence="9">Huo1</strain>
        <tissue evidence="9">Leaf</tissue>
    </source>
</reference>
<evidence type="ECO:0000256" key="5">
    <source>
        <dbReference type="ARBA" id="ARBA00023163"/>
    </source>
</evidence>
<accession>A0A8X9ADM0</accession>
<evidence type="ECO:0000256" key="1">
    <source>
        <dbReference type="ARBA" id="ARBA00004123"/>
    </source>
</evidence>
<dbReference type="SUPFAM" id="SSF54171">
    <property type="entry name" value="DNA-binding domain"/>
    <property type="match status" value="1"/>
</dbReference>
<evidence type="ECO:0000259" key="8">
    <source>
        <dbReference type="PROSITE" id="PS51032"/>
    </source>
</evidence>
<gene>
    <name evidence="9" type="ORF">SASPL_102808</name>
</gene>
<dbReference type="PRINTS" id="PR00367">
    <property type="entry name" value="ETHRSPELEMNT"/>
</dbReference>
<dbReference type="PROSITE" id="PS51032">
    <property type="entry name" value="AP2_ERF"/>
    <property type="match status" value="1"/>
</dbReference>
<dbReference type="GO" id="GO:0009873">
    <property type="term" value="P:ethylene-activated signaling pathway"/>
    <property type="evidence" value="ECO:0007669"/>
    <property type="project" value="InterPro"/>
</dbReference>
<dbReference type="InterPro" id="IPR016177">
    <property type="entry name" value="DNA-bd_dom_sf"/>
</dbReference>
<keyword evidence="6" id="KW-0539">Nucleus</keyword>
<evidence type="ECO:0000313" key="10">
    <source>
        <dbReference type="Proteomes" id="UP000298416"/>
    </source>
</evidence>
<evidence type="ECO:0000256" key="6">
    <source>
        <dbReference type="ARBA" id="ARBA00023242"/>
    </source>
</evidence>
<organism evidence="9">
    <name type="scientific">Salvia splendens</name>
    <name type="common">Scarlet sage</name>
    <dbReference type="NCBI Taxonomy" id="180675"/>
    <lineage>
        <taxon>Eukaryota</taxon>
        <taxon>Viridiplantae</taxon>
        <taxon>Streptophyta</taxon>
        <taxon>Embryophyta</taxon>
        <taxon>Tracheophyta</taxon>
        <taxon>Spermatophyta</taxon>
        <taxon>Magnoliopsida</taxon>
        <taxon>eudicotyledons</taxon>
        <taxon>Gunneridae</taxon>
        <taxon>Pentapetalae</taxon>
        <taxon>asterids</taxon>
        <taxon>lamiids</taxon>
        <taxon>Lamiales</taxon>
        <taxon>Lamiaceae</taxon>
        <taxon>Nepetoideae</taxon>
        <taxon>Mentheae</taxon>
        <taxon>Salviinae</taxon>
        <taxon>Salvia</taxon>
        <taxon>Salvia subgen. Calosphace</taxon>
        <taxon>core Calosphace</taxon>
    </lineage>
</organism>
<feature type="region of interest" description="Disordered" evidence="7">
    <location>
        <begin position="162"/>
        <end position="186"/>
    </location>
</feature>
<dbReference type="FunFam" id="3.30.730.10:FF:000001">
    <property type="entry name" value="Ethylene-responsive transcription factor 2"/>
    <property type="match status" value="1"/>
</dbReference>
<dbReference type="SMART" id="SM00380">
    <property type="entry name" value="AP2"/>
    <property type="match status" value="1"/>
</dbReference>
<keyword evidence="3" id="KW-0805">Transcription regulation</keyword>
<feature type="compositionally biased region" description="Basic residues" evidence="7">
    <location>
        <begin position="162"/>
        <end position="174"/>
    </location>
</feature>
<name>A0A8X9ADM0_SALSN</name>
<keyword evidence="10" id="KW-1185">Reference proteome</keyword>
<protein>
    <recommendedName>
        <fullName evidence="8">AP2/ERF domain-containing protein</fullName>
    </recommendedName>
</protein>
<dbReference type="AlphaFoldDB" id="A0A8X9ADM0"/>
<dbReference type="GO" id="GO:0006952">
    <property type="term" value="P:defense response"/>
    <property type="evidence" value="ECO:0007669"/>
    <property type="project" value="UniProtKB-KW"/>
</dbReference>
<dbReference type="Pfam" id="PF00847">
    <property type="entry name" value="AP2"/>
    <property type="match status" value="1"/>
</dbReference>
<dbReference type="InterPro" id="IPR001471">
    <property type="entry name" value="AP2/ERF_dom"/>
</dbReference>
<feature type="compositionally biased region" description="Basic and acidic residues" evidence="7">
    <location>
        <begin position="175"/>
        <end position="186"/>
    </location>
</feature>
<dbReference type="PANTHER" id="PTHR31190">
    <property type="entry name" value="DNA-BINDING DOMAIN"/>
    <property type="match status" value="1"/>
</dbReference>
<dbReference type="GO" id="GO:0005634">
    <property type="term" value="C:nucleus"/>
    <property type="evidence" value="ECO:0007669"/>
    <property type="project" value="UniProtKB-SubCell"/>
</dbReference>
<feature type="compositionally biased region" description="Low complexity" evidence="7">
    <location>
        <begin position="60"/>
        <end position="70"/>
    </location>
</feature>
<keyword evidence="2" id="KW-0611">Plant defense</keyword>
<evidence type="ECO:0000256" key="4">
    <source>
        <dbReference type="ARBA" id="ARBA00023125"/>
    </source>
</evidence>
<evidence type="ECO:0000313" key="9">
    <source>
        <dbReference type="EMBL" id="KAG6437878.1"/>
    </source>
</evidence>
<dbReference type="GO" id="GO:0003677">
    <property type="term" value="F:DNA binding"/>
    <property type="evidence" value="ECO:0007669"/>
    <property type="project" value="UniProtKB-KW"/>
</dbReference>
<dbReference type="InterPro" id="IPR036955">
    <property type="entry name" value="AP2/ERF_dom_sf"/>
</dbReference>
<dbReference type="CDD" id="cd00018">
    <property type="entry name" value="AP2"/>
    <property type="match status" value="1"/>
</dbReference>
<evidence type="ECO:0000256" key="3">
    <source>
        <dbReference type="ARBA" id="ARBA00023015"/>
    </source>
</evidence>
<comment type="subcellular location">
    <subcellularLocation>
        <location evidence="1">Nucleus</location>
    </subcellularLocation>
</comment>
<evidence type="ECO:0000256" key="7">
    <source>
        <dbReference type="SAM" id="MobiDB-lite"/>
    </source>
</evidence>
<reference evidence="9" key="1">
    <citation type="submission" date="2018-01" db="EMBL/GenBank/DDBJ databases">
        <authorList>
            <person name="Mao J.F."/>
        </authorList>
    </citation>
    <scope>NUCLEOTIDE SEQUENCE</scope>
    <source>
        <strain evidence="9">Huo1</strain>
        <tissue evidence="9">Leaf</tissue>
    </source>
</reference>
<dbReference type="Gene3D" id="3.30.730.10">
    <property type="entry name" value="AP2/ERF domain"/>
    <property type="match status" value="1"/>
</dbReference>
<evidence type="ECO:0000256" key="2">
    <source>
        <dbReference type="ARBA" id="ARBA00022821"/>
    </source>
</evidence>
<comment type="caution">
    <text evidence="9">The sequence shown here is derived from an EMBL/GenBank/DDBJ whole genome shotgun (WGS) entry which is preliminary data.</text>
</comment>
<feature type="region of interest" description="Disordered" evidence="7">
    <location>
        <begin position="52"/>
        <end position="76"/>
    </location>
</feature>
<dbReference type="Proteomes" id="UP000298416">
    <property type="component" value="Unassembled WGS sequence"/>
</dbReference>
<keyword evidence="5" id="KW-0804">Transcription</keyword>